<feature type="region of interest" description="Disordered" evidence="1">
    <location>
        <begin position="181"/>
        <end position="333"/>
    </location>
</feature>
<protein>
    <submittedName>
        <fullName evidence="2">Uncharacterized protein</fullName>
    </submittedName>
</protein>
<feature type="compositionally biased region" description="Acidic residues" evidence="1">
    <location>
        <begin position="274"/>
        <end position="286"/>
    </location>
</feature>
<reference evidence="2 3" key="1">
    <citation type="submission" date="2019-06" db="EMBL/GenBank/DDBJ databases">
        <title>Sequencing the genomes of 1000 actinobacteria strains.</title>
        <authorList>
            <person name="Klenk H.-P."/>
        </authorList>
    </citation>
    <scope>NUCLEOTIDE SEQUENCE [LARGE SCALE GENOMIC DNA]</scope>
    <source>
        <strain evidence="2 3">DSM 10596</strain>
    </source>
</reference>
<dbReference type="Proteomes" id="UP000316181">
    <property type="component" value="Unassembled WGS sequence"/>
</dbReference>
<feature type="compositionally biased region" description="Low complexity" evidence="1">
    <location>
        <begin position="260"/>
        <end position="273"/>
    </location>
</feature>
<feature type="compositionally biased region" description="Basic and acidic residues" evidence="1">
    <location>
        <begin position="297"/>
        <end position="317"/>
    </location>
</feature>
<feature type="compositionally biased region" description="Low complexity" evidence="1">
    <location>
        <begin position="226"/>
        <end position="245"/>
    </location>
</feature>
<dbReference type="RefSeq" id="WP_142112281.1">
    <property type="nucleotide sequence ID" value="NZ_BAAATB010000010.1"/>
</dbReference>
<dbReference type="OrthoDB" id="3712155at2"/>
<evidence type="ECO:0000313" key="2">
    <source>
        <dbReference type="EMBL" id="TQK76775.1"/>
    </source>
</evidence>
<dbReference type="AlphaFoldDB" id="A0A542SQA9"/>
<gene>
    <name evidence="2" type="ORF">FB389_1465</name>
</gene>
<evidence type="ECO:0000313" key="3">
    <source>
        <dbReference type="Proteomes" id="UP000316181"/>
    </source>
</evidence>
<feature type="compositionally biased region" description="Basic and acidic residues" evidence="1">
    <location>
        <begin position="186"/>
        <end position="201"/>
    </location>
</feature>
<evidence type="ECO:0000256" key="1">
    <source>
        <dbReference type="SAM" id="MobiDB-lite"/>
    </source>
</evidence>
<comment type="caution">
    <text evidence="2">The sequence shown here is derived from an EMBL/GenBank/DDBJ whole genome shotgun (WGS) entry which is preliminary data.</text>
</comment>
<sequence>MSRGKRMSRTKIRWIAFGSTLPLALIGLGSGGLAVATTSMGLLAQRAYSAGNYSQAHRYWGYADAQTLIESWKAPFGQGTSSLAAGDYAGAIAELGRAYQRTAELPSAVVSTDESAQYPRCQVTHNLALGHEGLADTLVTEAQAKAQDANGADDPTSALNEAIDLYQQAVDAYQTAMSVRTQDGCTDDKDAHQREEQKRQEANSALEDLQNPSDNQDQSDGDSNDSDQPPGDESTSPDDSTQSDSNDAEPGDKQDENQDDSSQQGDNQDNSDQQGDESQDGQDDQDQSQQSQESQQEQERQEQLQERQKQAKERADQLDGQSGEDGGEPTKGW</sequence>
<accession>A0A542SQA9</accession>
<dbReference type="EMBL" id="VFNV01000001">
    <property type="protein sequence ID" value="TQK76775.1"/>
    <property type="molecule type" value="Genomic_DNA"/>
</dbReference>
<name>A0A542SQA9_9MICO</name>
<proteinExistence type="predicted"/>
<organism evidence="2 3">
    <name type="scientific">Rarobacter incanus</name>
    <dbReference type="NCBI Taxonomy" id="153494"/>
    <lineage>
        <taxon>Bacteria</taxon>
        <taxon>Bacillati</taxon>
        <taxon>Actinomycetota</taxon>
        <taxon>Actinomycetes</taxon>
        <taxon>Micrococcales</taxon>
        <taxon>Rarobacteraceae</taxon>
        <taxon>Rarobacter</taxon>
    </lineage>
</organism>
<keyword evidence="3" id="KW-1185">Reference proteome</keyword>